<dbReference type="PROSITE" id="PS50174">
    <property type="entry name" value="G_PATCH"/>
    <property type="match status" value="1"/>
</dbReference>
<dbReference type="InterPro" id="IPR000467">
    <property type="entry name" value="G_patch_dom"/>
</dbReference>
<feature type="region of interest" description="Disordered" evidence="1">
    <location>
        <begin position="1"/>
        <end position="37"/>
    </location>
</feature>
<dbReference type="PANTHER" id="PTHR20923:SF1">
    <property type="entry name" value="G PATCH DOMAIN AND ANKYRIN REPEAT-CONTAINING PROTEIN 1"/>
    <property type="match status" value="1"/>
</dbReference>
<name>A0A166UAC8_9AGAM</name>
<proteinExistence type="predicted"/>
<dbReference type="Pfam" id="PF01585">
    <property type="entry name" value="G-patch"/>
    <property type="match status" value="1"/>
</dbReference>
<feature type="domain" description="G-patch" evidence="2">
    <location>
        <begin position="173"/>
        <end position="193"/>
    </location>
</feature>
<evidence type="ECO:0000313" key="4">
    <source>
        <dbReference type="Proteomes" id="UP000076532"/>
    </source>
</evidence>
<dbReference type="STRING" id="436010.A0A166UAC8"/>
<evidence type="ECO:0000313" key="3">
    <source>
        <dbReference type="EMBL" id="KZP31492.1"/>
    </source>
</evidence>
<keyword evidence="4" id="KW-1185">Reference proteome</keyword>
<reference evidence="3 4" key="1">
    <citation type="journal article" date="2016" name="Mol. Biol. Evol.">
        <title>Comparative Genomics of Early-Diverging Mushroom-Forming Fungi Provides Insights into the Origins of Lignocellulose Decay Capabilities.</title>
        <authorList>
            <person name="Nagy L.G."/>
            <person name="Riley R."/>
            <person name="Tritt A."/>
            <person name="Adam C."/>
            <person name="Daum C."/>
            <person name="Floudas D."/>
            <person name="Sun H."/>
            <person name="Yadav J.S."/>
            <person name="Pangilinan J."/>
            <person name="Larsson K.H."/>
            <person name="Matsuura K."/>
            <person name="Barry K."/>
            <person name="Labutti K."/>
            <person name="Kuo R."/>
            <person name="Ohm R.A."/>
            <person name="Bhattacharya S.S."/>
            <person name="Shirouzu T."/>
            <person name="Yoshinaga Y."/>
            <person name="Martin F.M."/>
            <person name="Grigoriev I.V."/>
            <person name="Hibbett D.S."/>
        </authorList>
    </citation>
    <scope>NUCLEOTIDE SEQUENCE [LARGE SCALE GENOMIC DNA]</scope>
    <source>
        <strain evidence="3 4">CBS 109695</strain>
    </source>
</reference>
<protein>
    <recommendedName>
        <fullName evidence="2">G-patch domain-containing protein</fullName>
    </recommendedName>
</protein>
<evidence type="ECO:0000256" key="1">
    <source>
        <dbReference type="SAM" id="MobiDB-lite"/>
    </source>
</evidence>
<dbReference type="PANTHER" id="PTHR20923">
    <property type="entry name" value="BAT4 PROTEIN-RELATED"/>
    <property type="match status" value="1"/>
</dbReference>
<feature type="region of interest" description="Disordered" evidence="1">
    <location>
        <begin position="353"/>
        <end position="384"/>
    </location>
</feature>
<dbReference type="EMBL" id="KV417489">
    <property type="protein sequence ID" value="KZP31492.1"/>
    <property type="molecule type" value="Genomic_DNA"/>
</dbReference>
<accession>A0A166UAC8</accession>
<dbReference type="GO" id="GO:0003676">
    <property type="term" value="F:nucleic acid binding"/>
    <property type="evidence" value="ECO:0007669"/>
    <property type="project" value="InterPro"/>
</dbReference>
<sequence>MATVSHTIYSRYAPKNRVTPNEMDIAASPDDPWEEENSFPIRQLREPPRFVPASLTSESASASLNLAAPNESGSGLATWYRSLTSAEATADQVPGIRAPQPIERTAGPSDLARAKKSEPQNKNNWFIQRAIQSEPVSTSVSPPPTLADILARDPPPLPNQAQYVAPVWLSLGPSNKGFSMLQKGGWSEGEGLGPHASRRQESDLARNLLQAPAEKAIKEPTLPTRRSSRIKSEEREVQWAEDIHEIRNVEVIDLTLSDSEDEAPDEDGYEDGWEDVDSSLANQASHHPSTQLLSTHSQTILLTPIATVLKSDRLGIGLKAKTIGPHKASMKRVTHSAAAVAAHIKDAEALRRKKAETGRGRRGFARAAKQEQERRKSMLAYLND</sequence>
<dbReference type="AlphaFoldDB" id="A0A166UAC8"/>
<feature type="region of interest" description="Disordered" evidence="1">
    <location>
        <begin position="99"/>
        <end position="118"/>
    </location>
</feature>
<evidence type="ECO:0000259" key="2">
    <source>
        <dbReference type="PROSITE" id="PS50174"/>
    </source>
</evidence>
<dbReference type="Proteomes" id="UP000076532">
    <property type="component" value="Unassembled WGS sequence"/>
</dbReference>
<gene>
    <name evidence="3" type="ORF">FIBSPDRAFT_813707</name>
</gene>
<organism evidence="3 4">
    <name type="scientific">Athelia psychrophila</name>
    <dbReference type="NCBI Taxonomy" id="1759441"/>
    <lineage>
        <taxon>Eukaryota</taxon>
        <taxon>Fungi</taxon>
        <taxon>Dikarya</taxon>
        <taxon>Basidiomycota</taxon>
        <taxon>Agaricomycotina</taxon>
        <taxon>Agaricomycetes</taxon>
        <taxon>Agaricomycetidae</taxon>
        <taxon>Atheliales</taxon>
        <taxon>Atheliaceae</taxon>
        <taxon>Athelia</taxon>
    </lineage>
</organism>
<dbReference type="OrthoDB" id="2538319at2759"/>
<dbReference type="InterPro" id="IPR039146">
    <property type="entry name" value="GPANK1"/>
</dbReference>